<protein>
    <submittedName>
        <fullName evidence="1">Uncharacterized protein</fullName>
    </submittedName>
</protein>
<accession>A0AAN9MQA7</accession>
<name>A0AAN9MQA7_CANGL</name>
<gene>
    <name evidence="1" type="ORF">VNO77_00903</name>
</gene>
<keyword evidence="2" id="KW-1185">Reference proteome</keyword>
<dbReference type="Proteomes" id="UP001367508">
    <property type="component" value="Unassembled WGS sequence"/>
</dbReference>
<sequence length="68" mass="7484">MLTSEKGVRHEQKSIIGVLPNSRASWGHMETHHHSYVGSTLKSGTDSPNLHTCNNFASLLSQESYTST</sequence>
<dbReference type="EMBL" id="JAYMYQ010000001">
    <property type="protein sequence ID" value="KAK7358960.1"/>
    <property type="molecule type" value="Genomic_DNA"/>
</dbReference>
<reference evidence="1 2" key="1">
    <citation type="submission" date="2024-01" db="EMBL/GenBank/DDBJ databases">
        <title>The genomes of 5 underutilized Papilionoideae crops provide insights into root nodulation and disease resistanc.</title>
        <authorList>
            <person name="Jiang F."/>
        </authorList>
    </citation>
    <scope>NUCLEOTIDE SEQUENCE [LARGE SCALE GENOMIC DNA]</scope>
    <source>
        <strain evidence="1">LVBAO_FW01</strain>
        <tissue evidence="1">Leaves</tissue>
    </source>
</reference>
<comment type="caution">
    <text evidence="1">The sequence shown here is derived from an EMBL/GenBank/DDBJ whole genome shotgun (WGS) entry which is preliminary data.</text>
</comment>
<proteinExistence type="predicted"/>
<dbReference type="AlphaFoldDB" id="A0AAN9MQA7"/>
<organism evidence="1 2">
    <name type="scientific">Canavalia gladiata</name>
    <name type="common">Sword bean</name>
    <name type="synonym">Dolichos gladiatus</name>
    <dbReference type="NCBI Taxonomy" id="3824"/>
    <lineage>
        <taxon>Eukaryota</taxon>
        <taxon>Viridiplantae</taxon>
        <taxon>Streptophyta</taxon>
        <taxon>Embryophyta</taxon>
        <taxon>Tracheophyta</taxon>
        <taxon>Spermatophyta</taxon>
        <taxon>Magnoliopsida</taxon>
        <taxon>eudicotyledons</taxon>
        <taxon>Gunneridae</taxon>
        <taxon>Pentapetalae</taxon>
        <taxon>rosids</taxon>
        <taxon>fabids</taxon>
        <taxon>Fabales</taxon>
        <taxon>Fabaceae</taxon>
        <taxon>Papilionoideae</taxon>
        <taxon>50 kb inversion clade</taxon>
        <taxon>NPAAA clade</taxon>
        <taxon>indigoferoid/millettioid clade</taxon>
        <taxon>Phaseoleae</taxon>
        <taxon>Canavalia</taxon>
    </lineage>
</organism>
<evidence type="ECO:0000313" key="2">
    <source>
        <dbReference type="Proteomes" id="UP001367508"/>
    </source>
</evidence>
<evidence type="ECO:0000313" key="1">
    <source>
        <dbReference type="EMBL" id="KAK7358960.1"/>
    </source>
</evidence>